<gene>
    <name evidence="3" type="ORF">H4O21_18805</name>
</gene>
<keyword evidence="4" id="KW-1185">Reference proteome</keyword>
<dbReference type="Proteomes" id="UP000565262">
    <property type="component" value="Unassembled WGS sequence"/>
</dbReference>
<evidence type="ECO:0000313" key="3">
    <source>
        <dbReference type="EMBL" id="MBB1488660.1"/>
    </source>
</evidence>
<organism evidence="3 4">
    <name type="scientific">Oceanospirillum sediminis</name>
    <dbReference type="NCBI Taxonomy" id="2760088"/>
    <lineage>
        <taxon>Bacteria</taxon>
        <taxon>Pseudomonadati</taxon>
        <taxon>Pseudomonadota</taxon>
        <taxon>Gammaproteobacteria</taxon>
        <taxon>Oceanospirillales</taxon>
        <taxon>Oceanospirillaceae</taxon>
        <taxon>Oceanospirillum</taxon>
    </lineage>
</organism>
<accession>A0A839IVG6</accession>
<evidence type="ECO:0000256" key="1">
    <source>
        <dbReference type="ARBA" id="ARBA00044755"/>
    </source>
</evidence>
<protein>
    <submittedName>
        <fullName evidence="3">Polymer-forming cytoskeletal protein</fullName>
    </submittedName>
</protein>
<comment type="caution">
    <text evidence="3">The sequence shown here is derived from an EMBL/GenBank/DDBJ whole genome shotgun (WGS) entry which is preliminary data.</text>
</comment>
<sequence length="143" mass="15546">MKNKKTVPDTGTLISSATELVGDLYFRGHLTVDGRISGNLIAEDNAEASVFISDKGIVNGEVFAPEVCISGRVNGNVHTCQTLKLTDTAHVEGDIFYHRIEMAHGALLCGRMDQAYQQGDKMKGKPVRLRPSEQNKVSRLSGT</sequence>
<dbReference type="InterPro" id="IPR007607">
    <property type="entry name" value="BacA/B"/>
</dbReference>
<reference evidence="3 4" key="1">
    <citation type="submission" date="2020-08" db="EMBL/GenBank/DDBJ databases">
        <title>Oceanospirillum sp. nov. isolated from marine sediment.</title>
        <authorList>
            <person name="Ji X."/>
        </authorList>
    </citation>
    <scope>NUCLEOTIDE SEQUENCE [LARGE SCALE GENOMIC DNA]</scope>
    <source>
        <strain evidence="3 4">D5</strain>
    </source>
</reference>
<name>A0A839IVG6_9GAMM</name>
<feature type="region of interest" description="Disordered" evidence="2">
    <location>
        <begin position="120"/>
        <end position="143"/>
    </location>
</feature>
<dbReference type="PANTHER" id="PTHR35024">
    <property type="entry name" value="HYPOTHETICAL CYTOSOLIC PROTEIN"/>
    <property type="match status" value="1"/>
</dbReference>
<evidence type="ECO:0000313" key="4">
    <source>
        <dbReference type="Proteomes" id="UP000565262"/>
    </source>
</evidence>
<evidence type="ECO:0000256" key="2">
    <source>
        <dbReference type="SAM" id="MobiDB-lite"/>
    </source>
</evidence>
<dbReference type="AlphaFoldDB" id="A0A839IVG6"/>
<feature type="compositionally biased region" description="Polar residues" evidence="2">
    <location>
        <begin position="132"/>
        <end position="143"/>
    </location>
</feature>
<proteinExistence type="inferred from homology"/>
<dbReference type="EMBL" id="JACJFM010000032">
    <property type="protein sequence ID" value="MBB1488660.1"/>
    <property type="molecule type" value="Genomic_DNA"/>
</dbReference>
<comment type="similarity">
    <text evidence="1">Belongs to the bactofilin family.</text>
</comment>
<dbReference type="Pfam" id="PF04519">
    <property type="entry name" value="Bactofilin"/>
    <property type="match status" value="1"/>
</dbReference>
<dbReference type="PANTHER" id="PTHR35024:SF4">
    <property type="entry name" value="POLYMER-FORMING CYTOSKELETAL PROTEIN"/>
    <property type="match status" value="1"/>
</dbReference>
<dbReference type="RefSeq" id="WP_182810431.1">
    <property type="nucleotide sequence ID" value="NZ_JACJFM010000032.1"/>
</dbReference>